<dbReference type="Pfam" id="PF12096">
    <property type="entry name" value="DUF3572"/>
    <property type="match status" value="1"/>
</dbReference>
<organism evidence="1 2">
    <name type="scientific">Glacieibacterium frigidum</name>
    <dbReference type="NCBI Taxonomy" id="2593303"/>
    <lineage>
        <taxon>Bacteria</taxon>
        <taxon>Pseudomonadati</taxon>
        <taxon>Pseudomonadota</taxon>
        <taxon>Alphaproteobacteria</taxon>
        <taxon>Sphingomonadales</taxon>
        <taxon>Sphingosinicellaceae</taxon>
        <taxon>Glacieibacterium</taxon>
    </lineage>
</organism>
<name>A0A552UJB2_9SPHN</name>
<protein>
    <submittedName>
        <fullName evidence="1">DUF3572 family protein</fullName>
    </submittedName>
</protein>
<evidence type="ECO:0000313" key="1">
    <source>
        <dbReference type="EMBL" id="TRW18339.1"/>
    </source>
</evidence>
<proteinExistence type="predicted"/>
<dbReference type="InterPro" id="IPR021955">
    <property type="entry name" value="DUF3572"/>
</dbReference>
<sequence length="89" mass="9547">MRERRPAEDDATLALRALAHIAGDYDLGPRLLEMTGMDAASLRARAGEPAVLAAVLNFLTAHEPSLIEVAEALDVPPQRLADAAMRLDT</sequence>
<dbReference type="EMBL" id="VJWA01000001">
    <property type="protein sequence ID" value="TRW18339.1"/>
    <property type="molecule type" value="Genomic_DNA"/>
</dbReference>
<dbReference type="OrthoDB" id="7356934at2"/>
<comment type="caution">
    <text evidence="1">The sequence shown here is derived from an EMBL/GenBank/DDBJ whole genome shotgun (WGS) entry which is preliminary data.</text>
</comment>
<keyword evidence="2" id="KW-1185">Reference proteome</keyword>
<gene>
    <name evidence="1" type="ORF">FMM06_02190</name>
</gene>
<dbReference type="Proteomes" id="UP000317894">
    <property type="component" value="Unassembled WGS sequence"/>
</dbReference>
<evidence type="ECO:0000313" key="2">
    <source>
        <dbReference type="Proteomes" id="UP000317894"/>
    </source>
</evidence>
<reference evidence="1 2" key="1">
    <citation type="submission" date="2019-07" db="EMBL/GenBank/DDBJ databases">
        <title>Novel species isolated from glacier.</title>
        <authorList>
            <person name="Liu Q."/>
            <person name="Xin Y.-H."/>
        </authorList>
    </citation>
    <scope>NUCLEOTIDE SEQUENCE [LARGE SCALE GENOMIC DNA]</scope>
    <source>
        <strain evidence="1 2">LB1R16</strain>
    </source>
</reference>
<accession>A0A552UJB2</accession>
<dbReference type="AlphaFoldDB" id="A0A552UJB2"/>